<dbReference type="Gene3D" id="3.40.50.1820">
    <property type="entry name" value="alpha/beta hydrolase"/>
    <property type="match status" value="1"/>
</dbReference>
<dbReference type="Pfam" id="PF00930">
    <property type="entry name" value="DPPIV_N"/>
    <property type="match status" value="1"/>
</dbReference>
<dbReference type="InterPro" id="IPR002469">
    <property type="entry name" value="Peptidase_S9B_N"/>
</dbReference>
<dbReference type="EMBL" id="BAAANY010000038">
    <property type="protein sequence ID" value="GAA1713803.1"/>
    <property type="molecule type" value="Genomic_DNA"/>
</dbReference>
<protein>
    <submittedName>
        <fullName evidence="3">Prolyl oligopeptidase family serine peptidase</fullName>
    </submittedName>
</protein>
<organism evidence="3 4">
    <name type="scientific">Fodinicola feengrottensis</name>
    <dbReference type="NCBI Taxonomy" id="435914"/>
    <lineage>
        <taxon>Bacteria</taxon>
        <taxon>Bacillati</taxon>
        <taxon>Actinomycetota</taxon>
        <taxon>Actinomycetes</taxon>
        <taxon>Mycobacteriales</taxon>
        <taxon>Fodinicola</taxon>
    </lineage>
</organism>
<proteinExistence type="predicted"/>
<dbReference type="Gene3D" id="2.140.10.30">
    <property type="entry name" value="Dipeptidylpeptidase IV, N-terminal domain"/>
    <property type="match status" value="1"/>
</dbReference>
<dbReference type="PANTHER" id="PTHR11731">
    <property type="entry name" value="PROTEASE FAMILY S9B,C DIPEPTIDYL-PEPTIDASE IV-RELATED"/>
    <property type="match status" value="1"/>
</dbReference>
<gene>
    <name evidence="3" type="ORF">GCM10009765_73590</name>
</gene>
<reference evidence="4" key="1">
    <citation type="journal article" date="2019" name="Int. J. Syst. Evol. Microbiol.">
        <title>The Global Catalogue of Microorganisms (GCM) 10K type strain sequencing project: providing services to taxonomists for standard genome sequencing and annotation.</title>
        <authorList>
            <consortium name="The Broad Institute Genomics Platform"/>
            <consortium name="The Broad Institute Genome Sequencing Center for Infectious Disease"/>
            <person name="Wu L."/>
            <person name="Ma J."/>
        </authorList>
    </citation>
    <scope>NUCLEOTIDE SEQUENCE [LARGE SCALE GENOMIC DNA]</scope>
    <source>
        <strain evidence="4">JCM 14718</strain>
    </source>
</reference>
<dbReference type="InterPro" id="IPR050278">
    <property type="entry name" value="Serine_Prot_S9B/DPPIV"/>
</dbReference>
<evidence type="ECO:0000259" key="2">
    <source>
        <dbReference type="Pfam" id="PF00930"/>
    </source>
</evidence>
<feature type="domain" description="Peptidase S9 prolyl oligopeptidase catalytic" evidence="1">
    <location>
        <begin position="467"/>
        <end position="666"/>
    </location>
</feature>
<comment type="caution">
    <text evidence="3">The sequence shown here is derived from an EMBL/GenBank/DDBJ whole genome shotgun (WGS) entry which is preliminary data.</text>
</comment>
<dbReference type="Pfam" id="PF00326">
    <property type="entry name" value="Peptidase_S9"/>
    <property type="match status" value="1"/>
</dbReference>
<name>A0ABP4V230_9ACTN</name>
<dbReference type="InterPro" id="IPR029058">
    <property type="entry name" value="AB_hydrolase_fold"/>
</dbReference>
<keyword evidence="4" id="KW-1185">Reference proteome</keyword>
<feature type="domain" description="Dipeptidylpeptidase IV N-terminal" evidence="2">
    <location>
        <begin position="90"/>
        <end position="354"/>
    </location>
</feature>
<dbReference type="RefSeq" id="WP_344314724.1">
    <property type="nucleotide sequence ID" value="NZ_BAAANY010000038.1"/>
</dbReference>
<sequence length="683" mass="74218">MPPDALLDQIVRTQRFTFGVPDKFTVTADGAVVLFLRSKAGDDPADCLWALDVDAGTERLLVDPIDLLGSRTQGIGAYALAEATGQIAFTLAGGLWTVHLEGGPAQQLPTERPVADPRPDPTGRRIAYVSAGVLRVVDVDGMGDRTIAAPDGPEVTYGVGELSDRGFWWAPDGIGLLVLRVDPAGVEQRYLADLAEPTQVPPTVRYAAAGKANAEVTLWMLGLGGSRTQVRWDRHAFEYVVAGGWDSHGPYAAVQSRNQRTVRFLGVEPSGRTTVLSEQRDDCWVQLIPQLPARTASGALVGHADLRGTRHLTVDGVAVTPAGVQVRSVLGIEDETVLFTASEEPIETHLWSYQPGKGARRLSTEPGLHSGVGRGGTLVRVARRLDLPGGRATVVRDGKAAGQITSLVERPALELHATSLVLGPSELRAVLFRPSWHRAGQRLPILLDPYGGGSYQRVTAELEWRSLVAQWFAERGFAVLVADGRGTPGRGPDWERAVYGDLFGPALEDQVTAVREAARLHPDLDLARVAIRGWSFSGALAMAAVLRHPEVFHAAVAGAGVTDQRFYNTHWRERFIGHPDEFPERYEAASLIRDAPKLSRPLLLMHGLADRNVFPLHTLRMSQALLAAGRDHEVLLLPGIGHRPIGTAVTRQLLRHQVRFLRRQLGVESRNNGHNTRNDMVSP</sequence>
<dbReference type="SUPFAM" id="SSF82171">
    <property type="entry name" value="DPP6 N-terminal domain-like"/>
    <property type="match status" value="1"/>
</dbReference>
<dbReference type="PANTHER" id="PTHR11731:SF193">
    <property type="entry name" value="DIPEPTIDYL PEPTIDASE 9"/>
    <property type="match status" value="1"/>
</dbReference>
<evidence type="ECO:0000313" key="4">
    <source>
        <dbReference type="Proteomes" id="UP001500618"/>
    </source>
</evidence>
<dbReference type="InterPro" id="IPR001375">
    <property type="entry name" value="Peptidase_S9_cat"/>
</dbReference>
<evidence type="ECO:0000259" key="1">
    <source>
        <dbReference type="Pfam" id="PF00326"/>
    </source>
</evidence>
<dbReference type="SUPFAM" id="SSF53474">
    <property type="entry name" value="alpha/beta-Hydrolases"/>
    <property type="match status" value="1"/>
</dbReference>
<dbReference type="Proteomes" id="UP001500618">
    <property type="component" value="Unassembled WGS sequence"/>
</dbReference>
<evidence type="ECO:0000313" key="3">
    <source>
        <dbReference type="EMBL" id="GAA1713803.1"/>
    </source>
</evidence>
<accession>A0ABP4V230</accession>